<dbReference type="Proteomes" id="UP001054837">
    <property type="component" value="Unassembled WGS sequence"/>
</dbReference>
<evidence type="ECO:0000313" key="2">
    <source>
        <dbReference type="Proteomes" id="UP001054837"/>
    </source>
</evidence>
<keyword evidence="2" id="KW-1185">Reference proteome</keyword>
<comment type="caution">
    <text evidence="1">The sequence shown here is derived from an EMBL/GenBank/DDBJ whole genome shotgun (WGS) entry which is preliminary data.</text>
</comment>
<organism evidence="1 2">
    <name type="scientific">Caerostris darwini</name>
    <dbReference type="NCBI Taxonomy" id="1538125"/>
    <lineage>
        <taxon>Eukaryota</taxon>
        <taxon>Metazoa</taxon>
        <taxon>Ecdysozoa</taxon>
        <taxon>Arthropoda</taxon>
        <taxon>Chelicerata</taxon>
        <taxon>Arachnida</taxon>
        <taxon>Araneae</taxon>
        <taxon>Araneomorphae</taxon>
        <taxon>Entelegynae</taxon>
        <taxon>Araneoidea</taxon>
        <taxon>Araneidae</taxon>
        <taxon>Caerostris</taxon>
    </lineage>
</organism>
<reference evidence="1 2" key="1">
    <citation type="submission" date="2021-06" db="EMBL/GenBank/DDBJ databases">
        <title>Caerostris darwini draft genome.</title>
        <authorList>
            <person name="Kono N."/>
            <person name="Arakawa K."/>
        </authorList>
    </citation>
    <scope>NUCLEOTIDE SEQUENCE [LARGE SCALE GENOMIC DNA]</scope>
</reference>
<protein>
    <submittedName>
        <fullName evidence="1">Uncharacterized protein</fullName>
    </submittedName>
</protein>
<evidence type="ECO:0000313" key="1">
    <source>
        <dbReference type="EMBL" id="GIY24529.1"/>
    </source>
</evidence>
<proteinExistence type="predicted"/>
<name>A0AAV4RSG3_9ARAC</name>
<sequence>MISLQVANGQIFRKIFHPLGPTRLDLREPLEQSLSLIDNLSQESLEIEHHTPSFYGEATSFQTAFSTRTVAASPELLSRATDHLVP</sequence>
<dbReference type="EMBL" id="BPLQ01006704">
    <property type="protein sequence ID" value="GIY24529.1"/>
    <property type="molecule type" value="Genomic_DNA"/>
</dbReference>
<dbReference type="AlphaFoldDB" id="A0AAV4RSG3"/>
<accession>A0AAV4RSG3</accession>
<gene>
    <name evidence="1" type="ORF">CDAR_276741</name>
</gene>